<organism evidence="2 3">
    <name type="scientific">Pocillopora damicornis</name>
    <name type="common">Cauliflower coral</name>
    <name type="synonym">Millepora damicornis</name>
    <dbReference type="NCBI Taxonomy" id="46731"/>
    <lineage>
        <taxon>Eukaryota</taxon>
        <taxon>Metazoa</taxon>
        <taxon>Cnidaria</taxon>
        <taxon>Anthozoa</taxon>
        <taxon>Hexacorallia</taxon>
        <taxon>Scleractinia</taxon>
        <taxon>Astrocoeniina</taxon>
        <taxon>Pocilloporidae</taxon>
        <taxon>Pocillopora</taxon>
    </lineage>
</organism>
<dbReference type="EMBL" id="RCHS01003365">
    <property type="protein sequence ID" value="RMX42480.1"/>
    <property type="molecule type" value="Genomic_DNA"/>
</dbReference>
<proteinExistence type="predicted"/>
<accession>A0A3M6TM96</accession>
<feature type="compositionally biased region" description="Basic and acidic residues" evidence="1">
    <location>
        <begin position="114"/>
        <end position="139"/>
    </location>
</feature>
<comment type="caution">
    <text evidence="2">The sequence shown here is derived from an EMBL/GenBank/DDBJ whole genome shotgun (WGS) entry which is preliminary data.</text>
</comment>
<dbReference type="Proteomes" id="UP000275408">
    <property type="component" value="Unassembled WGS sequence"/>
</dbReference>
<name>A0A3M6TM96_POCDA</name>
<reference evidence="2 3" key="1">
    <citation type="journal article" date="2018" name="Sci. Rep.">
        <title>Comparative analysis of the Pocillopora damicornis genome highlights role of immune system in coral evolution.</title>
        <authorList>
            <person name="Cunning R."/>
            <person name="Bay R.A."/>
            <person name="Gillette P."/>
            <person name="Baker A.C."/>
            <person name="Traylor-Knowles N."/>
        </authorList>
    </citation>
    <scope>NUCLEOTIDE SEQUENCE [LARGE SCALE GENOMIC DNA]</scope>
    <source>
        <strain evidence="2">RSMAS</strain>
        <tissue evidence="2">Whole animal</tissue>
    </source>
</reference>
<sequence>MENKANGLTDFFVARHNTDHTLRLELLCRNQNGSRHDQGMGVEIAGSHNTVTDSSAAGSPSAEVFPKNFQALTLFALSALNIRPWNVESLGSANNSPLALVQGVARATVQMNRRMREREQRELEREQLQTKPEQKGNRD</sequence>
<dbReference type="AlphaFoldDB" id="A0A3M6TM96"/>
<keyword evidence="3" id="KW-1185">Reference proteome</keyword>
<gene>
    <name evidence="2" type="ORF">pdam_00010875</name>
</gene>
<evidence type="ECO:0000313" key="3">
    <source>
        <dbReference type="Proteomes" id="UP000275408"/>
    </source>
</evidence>
<evidence type="ECO:0000256" key="1">
    <source>
        <dbReference type="SAM" id="MobiDB-lite"/>
    </source>
</evidence>
<evidence type="ECO:0000313" key="2">
    <source>
        <dbReference type="EMBL" id="RMX42480.1"/>
    </source>
</evidence>
<protein>
    <submittedName>
        <fullName evidence="2">Uncharacterized protein</fullName>
    </submittedName>
</protein>
<feature type="region of interest" description="Disordered" evidence="1">
    <location>
        <begin position="113"/>
        <end position="139"/>
    </location>
</feature>